<reference evidence="1 2" key="1">
    <citation type="submission" date="2019-01" db="EMBL/GenBank/DDBJ databases">
        <title>Sequencing of cultivated peanut Arachis hypogaea provides insights into genome evolution and oil improvement.</title>
        <authorList>
            <person name="Chen X."/>
        </authorList>
    </citation>
    <scope>NUCLEOTIDE SEQUENCE [LARGE SCALE GENOMIC DNA]</scope>
    <source>
        <strain evidence="2">cv. Fuhuasheng</strain>
        <tissue evidence="1">Leaves</tissue>
    </source>
</reference>
<accession>A0A445AEI2</accession>
<dbReference type="Proteomes" id="UP000289738">
    <property type="component" value="Chromosome B02"/>
</dbReference>
<proteinExistence type="predicted"/>
<sequence>MAARDKFAPNNNTCTQKMTNIIKLMYDHLWARYTKILAETREGWFQKWALNFIWALEHDLTIRKIFDHRMSRRLLQMLDDAWLRPDIKKALFVYWETDEGFRHRRLTNRANRASFRSSKYTGNSAAIIKAMARLSKLLDSEATLAETFKYTHTLKENKETFESYTQRLEFTIQQSQ</sequence>
<evidence type="ECO:0000313" key="2">
    <source>
        <dbReference type="Proteomes" id="UP000289738"/>
    </source>
</evidence>
<protein>
    <recommendedName>
        <fullName evidence="3">Protein FAR1-RELATED SEQUENCE</fullName>
    </recommendedName>
</protein>
<dbReference type="EMBL" id="SDMP01000012">
    <property type="protein sequence ID" value="RYR24830.1"/>
    <property type="molecule type" value="Genomic_DNA"/>
</dbReference>
<keyword evidence="2" id="KW-1185">Reference proteome</keyword>
<evidence type="ECO:0000313" key="1">
    <source>
        <dbReference type="EMBL" id="RYR24830.1"/>
    </source>
</evidence>
<dbReference type="AlphaFoldDB" id="A0A445AEI2"/>
<comment type="caution">
    <text evidence="1">The sequence shown here is derived from an EMBL/GenBank/DDBJ whole genome shotgun (WGS) entry which is preliminary data.</text>
</comment>
<organism evidence="1 2">
    <name type="scientific">Arachis hypogaea</name>
    <name type="common">Peanut</name>
    <dbReference type="NCBI Taxonomy" id="3818"/>
    <lineage>
        <taxon>Eukaryota</taxon>
        <taxon>Viridiplantae</taxon>
        <taxon>Streptophyta</taxon>
        <taxon>Embryophyta</taxon>
        <taxon>Tracheophyta</taxon>
        <taxon>Spermatophyta</taxon>
        <taxon>Magnoliopsida</taxon>
        <taxon>eudicotyledons</taxon>
        <taxon>Gunneridae</taxon>
        <taxon>Pentapetalae</taxon>
        <taxon>rosids</taxon>
        <taxon>fabids</taxon>
        <taxon>Fabales</taxon>
        <taxon>Fabaceae</taxon>
        <taxon>Papilionoideae</taxon>
        <taxon>50 kb inversion clade</taxon>
        <taxon>dalbergioids sensu lato</taxon>
        <taxon>Dalbergieae</taxon>
        <taxon>Pterocarpus clade</taxon>
        <taxon>Arachis</taxon>
    </lineage>
</organism>
<evidence type="ECO:0008006" key="3">
    <source>
        <dbReference type="Google" id="ProtNLM"/>
    </source>
</evidence>
<gene>
    <name evidence="1" type="ORF">Ahy_B02g058374</name>
</gene>
<name>A0A445AEI2_ARAHY</name>